<dbReference type="InterPro" id="IPR028927">
    <property type="entry name" value="Man-6-P_rcpt"/>
</dbReference>
<feature type="compositionally biased region" description="Basic residues" evidence="9">
    <location>
        <begin position="38"/>
        <end position="47"/>
    </location>
</feature>
<dbReference type="AlphaFoldDB" id="A0A448YG33"/>
<dbReference type="GO" id="GO:0005770">
    <property type="term" value="C:late endosome"/>
    <property type="evidence" value="ECO:0007669"/>
    <property type="project" value="TreeGrafter"/>
</dbReference>
<evidence type="ECO:0000256" key="3">
    <source>
        <dbReference type="ARBA" id="ARBA00022692"/>
    </source>
</evidence>
<evidence type="ECO:0000256" key="6">
    <source>
        <dbReference type="ARBA" id="ARBA00023136"/>
    </source>
</evidence>
<name>A0A448YG33_BRENA</name>
<dbReference type="PANTHER" id="PTHR15071">
    <property type="entry name" value="MANNOSE-6-PHOSPHATE RECEPTOR FAMILY MEMBER"/>
    <property type="match status" value="1"/>
</dbReference>
<evidence type="ECO:0000256" key="1">
    <source>
        <dbReference type="ARBA" id="ARBA00004614"/>
    </source>
</evidence>
<evidence type="ECO:0000256" key="7">
    <source>
        <dbReference type="ARBA" id="ARBA00023157"/>
    </source>
</evidence>
<protein>
    <submittedName>
        <fullName evidence="12">DEKNAAC100409</fullName>
    </submittedName>
</protein>
<dbReference type="SUPFAM" id="SSF50911">
    <property type="entry name" value="Mannose 6-phosphate receptor domain"/>
    <property type="match status" value="1"/>
</dbReference>
<dbReference type="PANTHER" id="PTHR15071:SF0">
    <property type="entry name" value="MANNOSE 6-PHOSPHATE RECEPTOR-LIKE PROTEIN 1"/>
    <property type="match status" value="1"/>
</dbReference>
<evidence type="ECO:0000313" key="12">
    <source>
        <dbReference type="EMBL" id="VEU19838.1"/>
    </source>
</evidence>
<dbReference type="InParanoid" id="A0A448YG33"/>
<dbReference type="GO" id="GO:0010008">
    <property type="term" value="C:endosome membrane"/>
    <property type="evidence" value="ECO:0007669"/>
    <property type="project" value="UniProtKB-SubCell"/>
</dbReference>
<dbReference type="PROSITE" id="PS51914">
    <property type="entry name" value="MRH"/>
    <property type="match status" value="1"/>
</dbReference>
<sequence>MSRRKLVVIATALIVTILTIGLILDRERVTISSGAVQSRRKNTRLKSHSPDGRRKKPVATEDRLLEACTVINPLTNQFYDLRSLASVEKELNGQTVRQVQPWMSRGFDYGGNFTIGICSSPLVHLDEMDFPNVVNRTDVGAFFSSPDAKGRISLGQVSRAPKFRGRKLIMEYTGGDLCPNSDDRRRSTLLMFTCDREMASKAKVSYIGSLDDCSYFFEVKTIHACATAPTNESMGIVSIVILIGSAAAITFFGGGLLYGLFKTLGLGQPSPKLQS</sequence>
<dbReference type="FunCoup" id="A0A448YG33">
    <property type="interactions" value="224"/>
</dbReference>
<keyword evidence="6 10" id="KW-0472">Membrane</keyword>
<feature type="region of interest" description="Disordered" evidence="9">
    <location>
        <begin position="35"/>
        <end position="58"/>
    </location>
</feature>
<feature type="transmembrane region" description="Helical" evidence="10">
    <location>
        <begin position="6"/>
        <end position="24"/>
    </location>
</feature>
<proteinExistence type="predicted"/>
<evidence type="ECO:0000256" key="2">
    <source>
        <dbReference type="ARBA" id="ARBA00022448"/>
    </source>
</evidence>
<dbReference type="Proteomes" id="UP000290900">
    <property type="component" value="Unassembled WGS sequence"/>
</dbReference>
<reference evidence="12 13" key="1">
    <citation type="submission" date="2018-12" db="EMBL/GenBank/DDBJ databases">
        <authorList>
            <person name="Tiukova I."/>
            <person name="Dainat J."/>
        </authorList>
    </citation>
    <scope>NUCLEOTIDE SEQUENCE [LARGE SCALE GENOMIC DNA]</scope>
</reference>
<dbReference type="GO" id="GO:0000139">
    <property type="term" value="C:Golgi membrane"/>
    <property type="evidence" value="ECO:0007669"/>
    <property type="project" value="UniProtKB-SubCell"/>
</dbReference>
<dbReference type="GO" id="GO:0007034">
    <property type="term" value="P:vacuolar transport"/>
    <property type="evidence" value="ECO:0007669"/>
    <property type="project" value="TreeGrafter"/>
</dbReference>
<feature type="transmembrane region" description="Helical" evidence="10">
    <location>
        <begin position="236"/>
        <end position="261"/>
    </location>
</feature>
<evidence type="ECO:0000259" key="11">
    <source>
        <dbReference type="PROSITE" id="PS51914"/>
    </source>
</evidence>
<keyword evidence="13" id="KW-1185">Reference proteome</keyword>
<dbReference type="Pfam" id="PF02157">
    <property type="entry name" value="Man-6-P_recep"/>
    <property type="match status" value="1"/>
</dbReference>
<feature type="domain" description="MRH" evidence="11">
    <location>
        <begin position="66"/>
        <end position="227"/>
    </location>
</feature>
<evidence type="ECO:0000256" key="5">
    <source>
        <dbReference type="ARBA" id="ARBA00022989"/>
    </source>
</evidence>
<dbReference type="InterPro" id="IPR044865">
    <property type="entry name" value="MRH_dom"/>
</dbReference>
<gene>
    <name evidence="12" type="ORF">BRENAR_LOCUS574</name>
</gene>
<feature type="compositionally biased region" description="Basic and acidic residues" evidence="9">
    <location>
        <begin position="48"/>
        <end position="58"/>
    </location>
</feature>
<comment type="subcellular location">
    <subcellularLocation>
        <location evidence="1">Golgi apparatus membrane</location>
        <topology evidence="1">Single-pass type I membrane protein</topology>
    </subcellularLocation>
</comment>
<evidence type="ECO:0000256" key="9">
    <source>
        <dbReference type="SAM" id="MobiDB-lite"/>
    </source>
</evidence>
<evidence type="ECO:0000256" key="4">
    <source>
        <dbReference type="ARBA" id="ARBA00022729"/>
    </source>
</evidence>
<dbReference type="InterPro" id="IPR009011">
    <property type="entry name" value="Man6P_isomerase_rcpt-bd_dom_sf"/>
</dbReference>
<keyword evidence="8" id="KW-0325">Glycoprotein</keyword>
<dbReference type="EMBL" id="CAACVR010000001">
    <property type="protein sequence ID" value="VEU19838.1"/>
    <property type="molecule type" value="Genomic_DNA"/>
</dbReference>
<keyword evidence="2" id="KW-0813">Transport</keyword>
<keyword evidence="4" id="KW-0732">Signal</keyword>
<accession>A0A448YG33</accession>
<dbReference type="STRING" id="13370.A0A448YG33"/>
<dbReference type="OrthoDB" id="4504960at2759"/>
<keyword evidence="7" id="KW-1015">Disulfide bond</keyword>
<evidence type="ECO:0000313" key="13">
    <source>
        <dbReference type="Proteomes" id="UP000290900"/>
    </source>
</evidence>
<keyword evidence="5 10" id="KW-1133">Transmembrane helix</keyword>
<keyword evidence="3 10" id="KW-0812">Transmembrane</keyword>
<organism evidence="12 13">
    <name type="scientific">Brettanomyces naardenensis</name>
    <name type="common">Yeast</name>
    <dbReference type="NCBI Taxonomy" id="13370"/>
    <lineage>
        <taxon>Eukaryota</taxon>
        <taxon>Fungi</taxon>
        <taxon>Dikarya</taxon>
        <taxon>Ascomycota</taxon>
        <taxon>Saccharomycotina</taxon>
        <taxon>Pichiomycetes</taxon>
        <taxon>Pichiales</taxon>
        <taxon>Pichiaceae</taxon>
        <taxon>Brettanomyces</taxon>
    </lineage>
</organism>
<evidence type="ECO:0000256" key="10">
    <source>
        <dbReference type="SAM" id="Phobius"/>
    </source>
</evidence>
<dbReference type="Gene3D" id="2.70.130.10">
    <property type="entry name" value="Mannose-6-phosphate receptor binding domain"/>
    <property type="match status" value="1"/>
</dbReference>
<evidence type="ECO:0000256" key="8">
    <source>
        <dbReference type="ARBA" id="ARBA00023180"/>
    </source>
</evidence>